<sequence>MMNKFLQQFILLFLVMFIFCGCGNISSYQKEIYNDNAKIINEGDSYTFLNRVGDIKDNNLKIVYSGFYGMETIWEVESEGNGTVTIKFDSKVDKGKFKLVFITRENKVINVFEQSGKGEKTIQTEKGKSRIKIVGNNAKGQIEINIETSGDAVLKKIN</sequence>
<protein>
    <recommendedName>
        <fullName evidence="3">Lipoprotein</fullName>
    </recommendedName>
</protein>
<name>A0A1G7WII1_THETY</name>
<evidence type="ECO:0008006" key="3">
    <source>
        <dbReference type="Google" id="ProtNLM"/>
    </source>
</evidence>
<proteinExistence type="predicted"/>
<dbReference type="Proteomes" id="UP000183404">
    <property type="component" value="Unassembled WGS sequence"/>
</dbReference>
<gene>
    <name evidence="1" type="ORF">SAMN04244560_02812</name>
</gene>
<evidence type="ECO:0000313" key="1">
    <source>
        <dbReference type="EMBL" id="SDG71763.1"/>
    </source>
</evidence>
<accession>A0A1G7WII1</accession>
<reference evidence="1 2" key="1">
    <citation type="submission" date="2016-10" db="EMBL/GenBank/DDBJ databases">
        <authorList>
            <person name="de Groot N.N."/>
        </authorList>
    </citation>
    <scope>NUCLEOTIDE SEQUENCE [LARGE SCALE GENOMIC DNA]</scope>
    <source>
        <strain evidence="1 2">DSM 569</strain>
    </source>
</reference>
<dbReference type="PROSITE" id="PS51257">
    <property type="entry name" value="PROKAR_LIPOPROTEIN"/>
    <property type="match status" value="1"/>
</dbReference>
<dbReference type="AlphaFoldDB" id="A0A1G7WII1"/>
<organism evidence="1 2">
    <name type="scientific">Thermoanaerobacter thermohydrosulfuricus</name>
    <name type="common">Clostridium thermohydrosulfuricum</name>
    <dbReference type="NCBI Taxonomy" id="1516"/>
    <lineage>
        <taxon>Bacteria</taxon>
        <taxon>Bacillati</taxon>
        <taxon>Bacillota</taxon>
        <taxon>Clostridia</taxon>
        <taxon>Thermoanaerobacterales</taxon>
        <taxon>Thermoanaerobacteraceae</taxon>
        <taxon>Thermoanaerobacter</taxon>
    </lineage>
</organism>
<evidence type="ECO:0000313" key="2">
    <source>
        <dbReference type="Proteomes" id="UP000183404"/>
    </source>
</evidence>
<dbReference type="RefSeq" id="WP_074592971.1">
    <property type="nucleotide sequence ID" value="NZ_FNBS01000122.1"/>
</dbReference>
<dbReference type="EMBL" id="FNBS01000122">
    <property type="protein sequence ID" value="SDG71763.1"/>
    <property type="molecule type" value="Genomic_DNA"/>
</dbReference>